<dbReference type="EMBL" id="CYZT01000229">
    <property type="protein sequence ID" value="CUP00214.1"/>
    <property type="molecule type" value="Genomic_DNA"/>
</dbReference>
<feature type="transmembrane region" description="Helical" evidence="1">
    <location>
        <begin position="65"/>
        <end position="83"/>
    </location>
</feature>
<keyword evidence="1" id="KW-1133">Transmembrane helix</keyword>
<feature type="transmembrane region" description="Helical" evidence="1">
    <location>
        <begin position="6"/>
        <end position="25"/>
    </location>
</feature>
<dbReference type="Pfam" id="PF16079">
    <property type="entry name" value="Phage_holin_5_2"/>
    <property type="match status" value="1"/>
</dbReference>
<accession>A0A174JKC2</accession>
<evidence type="ECO:0000313" key="3">
    <source>
        <dbReference type="Proteomes" id="UP000095746"/>
    </source>
</evidence>
<dbReference type="RefSeq" id="WP_035299227.1">
    <property type="nucleotide sequence ID" value="NZ_CAAKOI010000007.1"/>
</dbReference>
<keyword evidence="1" id="KW-0472">Membrane</keyword>
<dbReference type="Proteomes" id="UP000095746">
    <property type="component" value="Unassembled WGS sequence"/>
</dbReference>
<organism evidence="2 3">
    <name type="scientific">Flavonifractor plautii</name>
    <name type="common">Fusobacterium plautii</name>
    <dbReference type="NCBI Taxonomy" id="292800"/>
    <lineage>
        <taxon>Bacteria</taxon>
        <taxon>Bacillati</taxon>
        <taxon>Bacillota</taxon>
        <taxon>Clostridia</taxon>
        <taxon>Eubacteriales</taxon>
        <taxon>Oscillospiraceae</taxon>
        <taxon>Flavonifractor</taxon>
    </lineage>
</organism>
<dbReference type="AlphaFoldDB" id="A0A174JKC2"/>
<keyword evidence="1" id="KW-0812">Transmembrane</keyword>
<name>A0A174JKC2_FLAPL</name>
<reference evidence="2 3" key="1">
    <citation type="submission" date="2015-09" db="EMBL/GenBank/DDBJ databases">
        <authorList>
            <consortium name="Pathogen Informatics"/>
        </authorList>
    </citation>
    <scope>NUCLEOTIDE SEQUENCE [LARGE SCALE GENOMIC DNA]</scope>
    <source>
        <strain evidence="2 3">2789STDY5608854</strain>
    </source>
</reference>
<evidence type="ECO:0000256" key="1">
    <source>
        <dbReference type="SAM" id="Phobius"/>
    </source>
</evidence>
<evidence type="ECO:0008006" key="4">
    <source>
        <dbReference type="Google" id="ProtNLM"/>
    </source>
</evidence>
<sequence>MDISSLGITGVAVITVICFLVGQVVKATGLDNKWIPIICGAFGAVLGILGMFIMPEFPASDYLTAAAVGIVSGLAATGINQVYKQMKGG</sequence>
<proteinExistence type="predicted"/>
<protein>
    <recommendedName>
        <fullName evidence="4">Enolase</fullName>
    </recommendedName>
</protein>
<evidence type="ECO:0000313" key="2">
    <source>
        <dbReference type="EMBL" id="CUP00214.1"/>
    </source>
</evidence>
<feature type="transmembrane region" description="Helical" evidence="1">
    <location>
        <begin position="34"/>
        <end position="53"/>
    </location>
</feature>
<gene>
    <name evidence="2" type="ORF">ERS852411_02517</name>
</gene>
<dbReference type="InterPro" id="IPR032111">
    <property type="entry name" value="Clostridium_phage_holin"/>
</dbReference>